<feature type="transmembrane region" description="Helical" evidence="1">
    <location>
        <begin position="76"/>
        <end position="98"/>
    </location>
</feature>
<gene>
    <name evidence="2" type="ORF">HLPCO_002401</name>
</gene>
<sequence>MKKLSLVQLLKLFLIYMILDFGSQLLFYVGLGLNKEEYISNAVVSMLPLAFLLYNFDYISRPPVMPLTTKQKVLKFLMYVVIAFVMVLILTFLMDILFN</sequence>
<name>U2FJQ5_9MOLU</name>
<protein>
    <submittedName>
        <fullName evidence="2">Uncharacterized protein</fullName>
    </submittedName>
</protein>
<dbReference type="EMBL" id="AFNU02000010">
    <property type="protein sequence ID" value="ERJ11489.1"/>
    <property type="molecule type" value="Genomic_DNA"/>
</dbReference>
<reference evidence="2 3" key="2">
    <citation type="journal article" date="2013" name="PLoS ONE">
        <title>INDIGO - INtegrated Data Warehouse of MIcrobial GenOmes with Examples from the Red Sea Extremophiles.</title>
        <authorList>
            <person name="Alam I."/>
            <person name="Antunes A."/>
            <person name="Kamau A.A."/>
            <person name="Ba Alawi W."/>
            <person name="Kalkatawi M."/>
            <person name="Stingl U."/>
            <person name="Bajic V.B."/>
        </authorList>
    </citation>
    <scope>NUCLEOTIDE SEQUENCE [LARGE SCALE GENOMIC DNA]</scope>
    <source>
        <strain evidence="2 3">SSD-17B</strain>
    </source>
</reference>
<keyword evidence="1" id="KW-1133">Transmembrane helix</keyword>
<dbReference type="InParanoid" id="U2FJQ5"/>
<reference evidence="2 3" key="1">
    <citation type="journal article" date="2011" name="J. Bacteriol.">
        <title>Genome sequence of Haloplasma contractile, an unusual contractile bacterium from a deep-sea anoxic brine lake.</title>
        <authorList>
            <person name="Antunes A."/>
            <person name="Alam I."/>
            <person name="El Dorry H."/>
            <person name="Siam R."/>
            <person name="Robertson A."/>
            <person name="Bajic V.B."/>
            <person name="Stingl U."/>
        </authorList>
    </citation>
    <scope>NUCLEOTIDE SEQUENCE [LARGE SCALE GENOMIC DNA]</scope>
    <source>
        <strain evidence="2 3">SSD-17B</strain>
    </source>
</reference>
<proteinExistence type="predicted"/>
<dbReference type="AlphaFoldDB" id="U2FJQ5"/>
<accession>U2FJQ5</accession>
<dbReference type="Proteomes" id="UP000005707">
    <property type="component" value="Unassembled WGS sequence"/>
</dbReference>
<evidence type="ECO:0000256" key="1">
    <source>
        <dbReference type="SAM" id="Phobius"/>
    </source>
</evidence>
<keyword evidence="1" id="KW-0472">Membrane</keyword>
<evidence type="ECO:0000313" key="2">
    <source>
        <dbReference type="EMBL" id="ERJ11489.1"/>
    </source>
</evidence>
<keyword evidence="3" id="KW-1185">Reference proteome</keyword>
<feature type="transmembrane region" description="Helical" evidence="1">
    <location>
        <begin position="12"/>
        <end position="32"/>
    </location>
</feature>
<comment type="caution">
    <text evidence="2">The sequence shown here is derived from an EMBL/GenBank/DDBJ whole genome shotgun (WGS) entry which is preliminary data.</text>
</comment>
<organism evidence="2 3">
    <name type="scientific">Haloplasma contractile SSD-17B</name>
    <dbReference type="NCBI Taxonomy" id="1033810"/>
    <lineage>
        <taxon>Bacteria</taxon>
        <taxon>Bacillati</taxon>
        <taxon>Mycoplasmatota</taxon>
        <taxon>Mollicutes</taxon>
        <taxon>Haloplasmatales</taxon>
        <taxon>Haloplasmataceae</taxon>
        <taxon>Haloplasma</taxon>
    </lineage>
</organism>
<feature type="transmembrane region" description="Helical" evidence="1">
    <location>
        <begin position="38"/>
        <end position="56"/>
    </location>
</feature>
<dbReference type="RefSeq" id="WP_008827047.1">
    <property type="nucleotide sequence ID" value="NZ_AFNU02000010.1"/>
</dbReference>
<evidence type="ECO:0000313" key="3">
    <source>
        <dbReference type="Proteomes" id="UP000005707"/>
    </source>
</evidence>
<keyword evidence="1" id="KW-0812">Transmembrane</keyword>